<evidence type="ECO:0000256" key="6">
    <source>
        <dbReference type="ARBA" id="ARBA00023145"/>
    </source>
</evidence>
<gene>
    <name evidence="12" type="ORF">EV197_3318</name>
</gene>
<feature type="binding site" evidence="10">
    <location>
        <position position="113"/>
    </location>
    <ligand>
        <name>L-glutamate</name>
        <dbReference type="ChEBI" id="CHEBI:29985"/>
    </ligand>
</feature>
<keyword evidence="13" id="KW-1185">Reference proteome</keyword>
<dbReference type="UniPathway" id="UPA00204"/>
<keyword evidence="4 11" id="KW-0808">Transferase</keyword>
<evidence type="ECO:0000313" key="13">
    <source>
        <dbReference type="Proteomes" id="UP000292262"/>
    </source>
</evidence>
<dbReference type="PROSITE" id="PS51257">
    <property type="entry name" value="PROKAR_LIPOPROTEIN"/>
    <property type="match status" value="1"/>
</dbReference>
<evidence type="ECO:0000256" key="1">
    <source>
        <dbReference type="ARBA" id="ARBA00001049"/>
    </source>
</evidence>
<feature type="active site" description="Nucleophile" evidence="9">
    <location>
        <position position="386"/>
    </location>
</feature>
<keyword evidence="11" id="KW-0317">Glutathione biosynthesis</keyword>
<comment type="similarity">
    <text evidence="3 11">Belongs to the gamma-glutamyltransferase family.</text>
</comment>
<name>A0A4Q7NU07_9FLAO</name>
<dbReference type="EC" id="3.4.19.13" evidence="11"/>
<dbReference type="GO" id="GO:0006750">
    <property type="term" value="P:glutathione biosynthetic process"/>
    <property type="evidence" value="ECO:0007669"/>
    <property type="project" value="UniProtKB-KW"/>
</dbReference>
<feature type="binding site" evidence="10">
    <location>
        <begin position="404"/>
        <end position="406"/>
    </location>
    <ligand>
        <name>L-glutamate</name>
        <dbReference type="ChEBI" id="CHEBI:29985"/>
    </ligand>
</feature>
<dbReference type="PANTHER" id="PTHR43199:SF1">
    <property type="entry name" value="GLUTATHIONE HYDROLASE PROENZYME"/>
    <property type="match status" value="1"/>
</dbReference>
<dbReference type="Gene3D" id="1.10.246.130">
    <property type="match status" value="1"/>
</dbReference>
<comment type="PTM">
    <text evidence="11">Cleaved by autocatalysis into a large and a small subunit.</text>
</comment>
<evidence type="ECO:0000256" key="4">
    <source>
        <dbReference type="ARBA" id="ARBA00022679"/>
    </source>
</evidence>
<feature type="binding site" evidence="10">
    <location>
        <begin position="457"/>
        <end position="458"/>
    </location>
    <ligand>
        <name>L-glutamate</name>
        <dbReference type="ChEBI" id="CHEBI:29985"/>
    </ligand>
</feature>
<keyword evidence="6 11" id="KW-0865">Zymogen</keyword>
<evidence type="ECO:0000313" key="12">
    <source>
        <dbReference type="EMBL" id="RZS90524.1"/>
    </source>
</evidence>
<comment type="catalytic activity">
    <reaction evidence="2 11">
        <text>glutathione + H2O = L-cysteinylglycine + L-glutamate</text>
        <dbReference type="Rhea" id="RHEA:28807"/>
        <dbReference type="ChEBI" id="CHEBI:15377"/>
        <dbReference type="ChEBI" id="CHEBI:29985"/>
        <dbReference type="ChEBI" id="CHEBI:57925"/>
        <dbReference type="ChEBI" id="CHEBI:61694"/>
        <dbReference type="EC" id="3.4.19.13"/>
    </reaction>
</comment>
<comment type="caution">
    <text evidence="12">The sequence shown here is derived from an EMBL/GenBank/DDBJ whole genome shotgun (WGS) entry which is preliminary data.</text>
</comment>
<evidence type="ECO:0000256" key="3">
    <source>
        <dbReference type="ARBA" id="ARBA00009381"/>
    </source>
</evidence>
<feature type="binding site" evidence="10">
    <location>
        <position position="479"/>
    </location>
    <ligand>
        <name>L-glutamate</name>
        <dbReference type="ChEBI" id="CHEBI:29985"/>
    </ligand>
</feature>
<dbReference type="NCBIfam" id="TIGR00066">
    <property type="entry name" value="g_glut_trans"/>
    <property type="match status" value="1"/>
</dbReference>
<dbReference type="Pfam" id="PF01019">
    <property type="entry name" value="G_glu_transpept"/>
    <property type="match status" value="1"/>
</dbReference>
<dbReference type="Gene3D" id="3.60.20.40">
    <property type="match status" value="1"/>
</dbReference>
<dbReference type="InterPro" id="IPR043138">
    <property type="entry name" value="GGT_lsub"/>
</dbReference>
<feature type="binding site" evidence="10">
    <location>
        <position position="428"/>
    </location>
    <ligand>
        <name>L-glutamate</name>
        <dbReference type="ChEBI" id="CHEBI:29985"/>
    </ligand>
</feature>
<dbReference type="InterPro" id="IPR000101">
    <property type="entry name" value="GGT_peptidase"/>
</dbReference>
<sequence length="577" mass="63347">MKLKNSNPSFNFYSFSILISLLLFFSCKEKTNSSEAPHPIRGLITEKAMVVSARKEASEIGTAILKQGGNAFDAMVATEMALAVTYPYAGNLGGGGFMVYRLSDGELGALDYREKAPLAASKNMFLDEEGNPIPEKSQVGPLAVGVPGSIAGIFEAHKKFGTLPITELLKPVIALANKGYVVTKKQEKRLQRFTDIFIETNQDTILYAKSYQQGDTIKNKALANTLQRIADHGRDEFYKGATADSLVAFIQRHNGIITKEDLAKYEAKWRKPVVFDYKGLKVISMSPPSSGGVCLAQIMKMIEPYELSAFGHNNLKTIQVITEAERRAYADRGYYLGDPDFVQIPIDTLISEDYLDERMDGFTFQKATKSSDLNYGSVPGYESSETTHYSIVDQFGNAISVTTTLNGAYGSKLYVDSLGFFLNNEMDDFSVKPGTPNMFGLIGAEANAIAPEKRMLSSMTPTIVEKDGKLWMSVGTPGGSTIITSVLQTILNVYEFDMTMQEAVNAPRFHHQWLPDEIVFEPNSFSPKLLDSLRSKGYTTDEKESTVIGKVDAILVLPDGTLEGGADRRGDDTAVGF</sequence>
<evidence type="ECO:0000256" key="7">
    <source>
        <dbReference type="ARBA" id="ARBA00023315"/>
    </source>
</evidence>
<accession>A0A4Q7NU07</accession>
<organism evidence="12 13">
    <name type="scientific">Aquimarina brevivitae</name>
    <dbReference type="NCBI Taxonomy" id="323412"/>
    <lineage>
        <taxon>Bacteria</taxon>
        <taxon>Pseudomonadati</taxon>
        <taxon>Bacteroidota</taxon>
        <taxon>Flavobacteriia</taxon>
        <taxon>Flavobacteriales</taxon>
        <taxon>Flavobacteriaceae</taxon>
        <taxon>Aquimarina</taxon>
    </lineage>
</organism>
<evidence type="ECO:0000256" key="5">
    <source>
        <dbReference type="ARBA" id="ARBA00022801"/>
    </source>
</evidence>
<dbReference type="InterPro" id="IPR043137">
    <property type="entry name" value="GGT_ssub_C"/>
</dbReference>
<protein>
    <recommendedName>
        <fullName evidence="11">Glutathione hydrolase proenzyme</fullName>
        <ecNumber evidence="11">2.3.2.2</ecNumber>
        <ecNumber evidence="11">3.4.19.13</ecNumber>
    </recommendedName>
    <component>
        <recommendedName>
            <fullName evidence="11">Glutathione hydrolase large chain</fullName>
        </recommendedName>
    </component>
    <component>
        <recommendedName>
            <fullName evidence="11">Glutathione hydrolase small chain</fullName>
        </recommendedName>
    </component>
</protein>
<dbReference type="InterPro" id="IPR051792">
    <property type="entry name" value="GGT_bact"/>
</dbReference>
<comment type="catalytic activity">
    <reaction evidence="1 11">
        <text>an S-substituted glutathione + H2O = an S-substituted L-cysteinylglycine + L-glutamate</text>
        <dbReference type="Rhea" id="RHEA:59468"/>
        <dbReference type="ChEBI" id="CHEBI:15377"/>
        <dbReference type="ChEBI" id="CHEBI:29985"/>
        <dbReference type="ChEBI" id="CHEBI:90779"/>
        <dbReference type="ChEBI" id="CHEBI:143103"/>
        <dbReference type="EC" id="3.4.19.13"/>
    </reaction>
</comment>
<dbReference type="GO" id="GO:0036374">
    <property type="term" value="F:glutathione hydrolase activity"/>
    <property type="evidence" value="ECO:0007669"/>
    <property type="project" value="UniProtKB-UniRule"/>
</dbReference>
<dbReference type="PRINTS" id="PR01210">
    <property type="entry name" value="GGTRANSPTASE"/>
</dbReference>
<dbReference type="RefSeq" id="WP_130287824.1">
    <property type="nucleotide sequence ID" value="NZ_SGXE01000007.1"/>
</dbReference>
<dbReference type="GO" id="GO:0103068">
    <property type="term" value="F:leukotriene C4 gamma-glutamyl transferase activity"/>
    <property type="evidence" value="ECO:0007669"/>
    <property type="project" value="UniProtKB-EC"/>
</dbReference>
<keyword evidence="5 11" id="KW-0378">Hydrolase</keyword>
<comment type="pathway">
    <text evidence="11">Sulfur metabolism; glutathione metabolism.</text>
</comment>
<dbReference type="EC" id="2.3.2.2" evidence="11"/>
<comment type="subunit">
    <text evidence="11">This enzyme consists of two polypeptide chains, which are synthesized in precursor form from a single polypeptide.</text>
</comment>
<keyword evidence="7 11" id="KW-0012">Acyltransferase</keyword>
<evidence type="ECO:0000256" key="11">
    <source>
        <dbReference type="RuleBase" id="RU368036"/>
    </source>
</evidence>
<dbReference type="AlphaFoldDB" id="A0A4Q7NU07"/>
<dbReference type="PANTHER" id="PTHR43199">
    <property type="entry name" value="GLUTATHIONE HYDROLASE"/>
    <property type="match status" value="1"/>
</dbReference>
<proteinExistence type="inferred from homology"/>
<dbReference type="EMBL" id="SGXE01000007">
    <property type="protein sequence ID" value="RZS90524.1"/>
    <property type="molecule type" value="Genomic_DNA"/>
</dbReference>
<evidence type="ECO:0000256" key="8">
    <source>
        <dbReference type="ARBA" id="ARBA00047417"/>
    </source>
</evidence>
<dbReference type="Proteomes" id="UP000292262">
    <property type="component" value="Unassembled WGS sequence"/>
</dbReference>
<dbReference type="InterPro" id="IPR029055">
    <property type="entry name" value="Ntn_hydrolases_N"/>
</dbReference>
<evidence type="ECO:0000256" key="9">
    <source>
        <dbReference type="PIRSR" id="PIRSR600101-1"/>
    </source>
</evidence>
<evidence type="ECO:0000256" key="10">
    <source>
        <dbReference type="PIRSR" id="PIRSR600101-2"/>
    </source>
</evidence>
<dbReference type="GO" id="GO:0006751">
    <property type="term" value="P:glutathione catabolic process"/>
    <property type="evidence" value="ECO:0007669"/>
    <property type="project" value="UniProtKB-UniRule"/>
</dbReference>
<evidence type="ECO:0000256" key="2">
    <source>
        <dbReference type="ARBA" id="ARBA00001089"/>
    </source>
</evidence>
<dbReference type="SUPFAM" id="SSF56235">
    <property type="entry name" value="N-terminal nucleophile aminohydrolases (Ntn hydrolases)"/>
    <property type="match status" value="1"/>
</dbReference>
<reference evidence="12 13" key="1">
    <citation type="submission" date="2019-02" db="EMBL/GenBank/DDBJ databases">
        <title>Genomic Encyclopedia of Type Strains, Phase IV (KMG-IV): sequencing the most valuable type-strain genomes for metagenomic binning, comparative biology and taxonomic classification.</title>
        <authorList>
            <person name="Goeker M."/>
        </authorList>
    </citation>
    <scope>NUCLEOTIDE SEQUENCE [LARGE SCALE GENOMIC DNA]</scope>
    <source>
        <strain evidence="12 13">DSM 17196</strain>
    </source>
</reference>
<dbReference type="OrthoDB" id="9781342at2"/>
<comment type="catalytic activity">
    <reaction evidence="8 11">
        <text>an N-terminal (5-L-glutamyl)-[peptide] + an alpha-amino acid = 5-L-glutamyl amino acid + an N-terminal L-alpha-aminoacyl-[peptide]</text>
        <dbReference type="Rhea" id="RHEA:23904"/>
        <dbReference type="Rhea" id="RHEA-COMP:9780"/>
        <dbReference type="Rhea" id="RHEA-COMP:9795"/>
        <dbReference type="ChEBI" id="CHEBI:77644"/>
        <dbReference type="ChEBI" id="CHEBI:78597"/>
        <dbReference type="ChEBI" id="CHEBI:78599"/>
        <dbReference type="ChEBI" id="CHEBI:78608"/>
        <dbReference type="EC" id="2.3.2.2"/>
    </reaction>
</comment>